<accession>A0A4U3MJC2</accession>
<evidence type="ECO:0000256" key="5">
    <source>
        <dbReference type="SAM" id="MobiDB-lite"/>
    </source>
</evidence>
<dbReference type="PANTHER" id="PTHR30168:SF0">
    <property type="entry name" value="INNER MEMBRANE PROTEIN"/>
    <property type="match status" value="1"/>
</dbReference>
<keyword evidence="7" id="KW-1185">Reference proteome</keyword>
<evidence type="ECO:0000256" key="2">
    <source>
        <dbReference type="ARBA" id="ARBA00022692"/>
    </source>
</evidence>
<evidence type="ECO:0000256" key="3">
    <source>
        <dbReference type="ARBA" id="ARBA00022989"/>
    </source>
</evidence>
<name>A0A4U3MJC2_9ACTN</name>
<sequence>MVGGHRPQRARHRLLRREGRLLQRRRPRGHRDRRRRHPRPVVHPVRSRGSALAQRPRAFPVLYGRPLLPHRLHAPRGRRAAAPRRDGRRPGGSHADAQPPEGGRRLHQPDITTLAPPRIACVRLTPFVTVLASLLVVGAAPANAYPIDDRALTQNALYRTGRLAPVDCPEPPLRDGDASSARRYATAVTTCLNEAWGAHFRANGLPFTPVKISFQARPKPFCGRKWDDAAGRYCDTQRRFMVLLDRDALVDASNLYLYLVIAHEFGHHLQNLTGMADAYRTHPYRSKAELYQQIRRNELQAECLAGVFFGAVWPTLGRSDADWQYLRELDGTGHSRTHGRGKNVLAWLDRGFATRKPGACNTWTAKTAKVA</sequence>
<reference evidence="6 7" key="1">
    <citation type="submission" date="2019-04" db="EMBL/GenBank/DDBJ databases">
        <title>Herbidospora sp. NEAU-GS14.nov., a novel actinomycete isolated from soil.</title>
        <authorList>
            <person name="Han L."/>
        </authorList>
    </citation>
    <scope>NUCLEOTIDE SEQUENCE [LARGE SCALE GENOMIC DNA]</scope>
    <source>
        <strain evidence="6 7">NEAU-GS14</strain>
    </source>
</reference>
<dbReference type="GO" id="GO:0016020">
    <property type="term" value="C:membrane"/>
    <property type="evidence" value="ECO:0007669"/>
    <property type="project" value="UniProtKB-SubCell"/>
</dbReference>
<gene>
    <name evidence="6" type="ORF">FDA94_08805</name>
</gene>
<dbReference type="AlphaFoldDB" id="A0A4U3MJC2"/>
<feature type="region of interest" description="Disordered" evidence="5">
    <location>
        <begin position="70"/>
        <end position="109"/>
    </location>
</feature>
<evidence type="ECO:0000256" key="4">
    <source>
        <dbReference type="ARBA" id="ARBA00023136"/>
    </source>
</evidence>
<keyword evidence="2" id="KW-0812">Transmembrane</keyword>
<comment type="caution">
    <text evidence="6">The sequence shown here is derived from an EMBL/GenBank/DDBJ whole genome shotgun (WGS) entry which is preliminary data.</text>
</comment>
<feature type="compositionally biased region" description="Basic residues" evidence="5">
    <location>
        <begin position="70"/>
        <end position="82"/>
    </location>
</feature>
<comment type="subcellular location">
    <subcellularLocation>
        <location evidence="1">Membrane</location>
        <topology evidence="1">Single-pass membrane protein</topology>
    </subcellularLocation>
</comment>
<dbReference type="Pfam" id="PF04228">
    <property type="entry name" value="Zn_peptidase"/>
    <property type="match status" value="1"/>
</dbReference>
<dbReference type="Proteomes" id="UP000308705">
    <property type="component" value="Unassembled WGS sequence"/>
</dbReference>
<feature type="compositionally biased region" description="Basic residues" evidence="5">
    <location>
        <begin position="1"/>
        <end position="15"/>
    </location>
</feature>
<keyword evidence="4" id="KW-0472">Membrane</keyword>
<protein>
    <recommendedName>
        <fullName evidence="8">Metalloprotease-like protein</fullName>
    </recommendedName>
</protein>
<evidence type="ECO:0000313" key="7">
    <source>
        <dbReference type="Proteomes" id="UP000308705"/>
    </source>
</evidence>
<evidence type="ECO:0008006" key="8">
    <source>
        <dbReference type="Google" id="ProtNLM"/>
    </source>
</evidence>
<dbReference type="InterPro" id="IPR007343">
    <property type="entry name" value="Uncharacterised_pept_Zn_put"/>
</dbReference>
<dbReference type="PANTHER" id="PTHR30168">
    <property type="entry name" value="PUTATIVE MEMBRANE PROTEIN YPFJ"/>
    <property type="match status" value="1"/>
</dbReference>
<evidence type="ECO:0000256" key="1">
    <source>
        <dbReference type="ARBA" id="ARBA00004167"/>
    </source>
</evidence>
<proteinExistence type="predicted"/>
<dbReference type="OrthoDB" id="9774900at2"/>
<feature type="compositionally biased region" description="Basic residues" evidence="5">
    <location>
        <begin position="22"/>
        <end position="40"/>
    </location>
</feature>
<organism evidence="6 7">
    <name type="scientific">Herbidospora galbida</name>
    <dbReference type="NCBI Taxonomy" id="2575442"/>
    <lineage>
        <taxon>Bacteria</taxon>
        <taxon>Bacillati</taxon>
        <taxon>Actinomycetota</taxon>
        <taxon>Actinomycetes</taxon>
        <taxon>Streptosporangiales</taxon>
        <taxon>Streptosporangiaceae</taxon>
        <taxon>Herbidospora</taxon>
    </lineage>
</organism>
<feature type="region of interest" description="Disordered" evidence="5">
    <location>
        <begin position="1"/>
        <end position="53"/>
    </location>
</feature>
<keyword evidence="3" id="KW-1133">Transmembrane helix</keyword>
<evidence type="ECO:0000313" key="6">
    <source>
        <dbReference type="EMBL" id="TKK89485.1"/>
    </source>
</evidence>
<dbReference type="EMBL" id="SZQA01000006">
    <property type="protein sequence ID" value="TKK89485.1"/>
    <property type="molecule type" value="Genomic_DNA"/>
</dbReference>